<organism evidence="1 2">
    <name type="scientific">Cichorium intybus</name>
    <name type="common">Chicory</name>
    <dbReference type="NCBI Taxonomy" id="13427"/>
    <lineage>
        <taxon>Eukaryota</taxon>
        <taxon>Viridiplantae</taxon>
        <taxon>Streptophyta</taxon>
        <taxon>Embryophyta</taxon>
        <taxon>Tracheophyta</taxon>
        <taxon>Spermatophyta</taxon>
        <taxon>Magnoliopsida</taxon>
        <taxon>eudicotyledons</taxon>
        <taxon>Gunneridae</taxon>
        <taxon>Pentapetalae</taxon>
        <taxon>asterids</taxon>
        <taxon>campanulids</taxon>
        <taxon>Asterales</taxon>
        <taxon>Asteraceae</taxon>
        <taxon>Cichorioideae</taxon>
        <taxon>Cichorieae</taxon>
        <taxon>Cichoriinae</taxon>
        <taxon>Cichorium</taxon>
    </lineage>
</organism>
<name>A0ACB9H4Z1_CICIN</name>
<reference evidence="1 2" key="2">
    <citation type="journal article" date="2022" name="Mol. Ecol. Resour.">
        <title>The genomes of chicory, endive, great burdock and yacon provide insights into Asteraceae paleo-polyploidization history and plant inulin production.</title>
        <authorList>
            <person name="Fan W."/>
            <person name="Wang S."/>
            <person name="Wang H."/>
            <person name="Wang A."/>
            <person name="Jiang F."/>
            <person name="Liu H."/>
            <person name="Zhao H."/>
            <person name="Xu D."/>
            <person name="Zhang Y."/>
        </authorList>
    </citation>
    <scope>NUCLEOTIDE SEQUENCE [LARGE SCALE GENOMIC DNA]</scope>
    <source>
        <strain evidence="2">cv. Punajuju</strain>
        <tissue evidence="1">Leaves</tissue>
    </source>
</reference>
<dbReference type="EMBL" id="CM042009">
    <property type="protein sequence ID" value="KAI3790331.1"/>
    <property type="molecule type" value="Genomic_DNA"/>
</dbReference>
<comment type="caution">
    <text evidence="1">The sequence shown here is derived from an EMBL/GenBank/DDBJ whole genome shotgun (WGS) entry which is preliminary data.</text>
</comment>
<dbReference type="Proteomes" id="UP001055811">
    <property type="component" value="Linkage Group LG01"/>
</dbReference>
<evidence type="ECO:0000313" key="2">
    <source>
        <dbReference type="Proteomes" id="UP001055811"/>
    </source>
</evidence>
<keyword evidence="2" id="KW-1185">Reference proteome</keyword>
<protein>
    <submittedName>
        <fullName evidence="1">Uncharacterized protein</fullName>
    </submittedName>
</protein>
<gene>
    <name evidence="1" type="ORF">L2E82_03294</name>
</gene>
<sequence length="68" mass="7543">MANQAASFLRRRSIELNSVPLRSVTCRATVMDTSYTVSSPFRRVELCCGLSVNSGVDRCAVYDFDFGD</sequence>
<accession>A0ACB9H4Z1</accession>
<evidence type="ECO:0000313" key="1">
    <source>
        <dbReference type="EMBL" id="KAI3790331.1"/>
    </source>
</evidence>
<proteinExistence type="predicted"/>
<reference evidence="2" key="1">
    <citation type="journal article" date="2022" name="Mol. Ecol. Resour.">
        <title>The genomes of chicory, endive, great burdock and yacon provide insights into Asteraceae palaeo-polyploidization history and plant inulin production.</title>
        <authorList>
            <person name="Fan W."/>
            <person name="Wang S."/>
            <person name="Wang H."/>
            <person name="Wang A."/>
            <person name="Jiang F."/>
            <person name="Liu H."/>
            <person name="Zhao H."/>
            <person name="Xu D."/>
            <person name="Zhang Y."/>
        </authorList>
    </citation>
    <scope>NUCLEOTIDE SEQUENCE [LARGE SCALE GENOMIC DNA]</scope>
    <source>
        <strain evidence="2">cv. Punajuju</strain>
    </source>
</reference>